<dbReference type="RefSeq" id="WP_068050202.1">
    <property type="nucleotide sequence ID" value="NZ_JAAXOO010000004.1"/>
</dbReference>
<proteinExistence type="predicted"/>
<evidence type="ECO:0000313" key="4">
    <source>
        <dbReference type="Proteomes" id="UP000565715"/>
    </source>
</evidence>
<accession>A0A846XEE5</accession>
<dbReference type="Proteomes" id="UP000565715">
    <property type="component" value="Unassembled WGS sequence"/>
</dbReference>
<gene>
    <name evidence="3" type="ORF">HGA13_17005</name>
</gene>
<comment type="caution">
    <text evidence="3">The sequence shown here is derived from an EMBL/GenBank/DDBJ whole genome shotgun (WGS) entry which is preliminary data.</text>
</comment>
<feature type="region of interest" description="Disordered" evidence="1">
    <location>
        <begin position="54"/>
        <end position="89"/>
    </location>
</feature>
<feature type="transmembrane region" description="Helical" evidence="2">
    <location>
        <begin position="125"/>
        <end position="142"/>
    </location>
</feature>
<keyword evidence="2" id="KW-1133">Transmembrane helix</keyword>
<evidence type="ECO:0000256" key="2">
    <source>
        <dbReference type="SAM" id="Phobius"/>
    </source>
</evidence>
<dbReference type="AlphaFoldDB" id="A0A846XEE5"/>
<name>A0A846XEE5_9NOCA</name>
<keyword evidence="2" id="KW-0812">Transmembrane</keyword>
<reference evidence="3 4" key="1">
    <citation type="submission" date="2020-04" db="EMBL/GenBank/DDBJ databases">
        <title>MicrobeNet Type strains.</title>
        <authorList>
            <person name="Nicholson A.C."/>
        </authorList>
    </citation>
    <scope>NUCLEOTIDE SEQUENCE [LARGE SCALE GENOMIC DNA]</scope>
    <source>
        <strain evidence="3 4">DSM 45078</strain>
    </source>
</reference>
<organism evidence="3 4">
    <name type="scientific">Nocardia speluncae</name>
    <dbReference type="NCBI Taxonomy" id="419477"/>
    <lineage>
        <taxon>Bacteria</taxon>
        <taxon>Bacillati</taxon>
        <taxon>Actinomycetota</taxon>
        <taxon>Actinomycetes</taxon>
        <taxon>Mycobacteriales</taxon>
        <taxon>Nocardiaceae</taxon>
        <taxon>Nocardia</taxon>
    </lineage>
</organism>
<sequence>MTSVRCQYCGHTAGAAVPACANCGAPLPDAHAVGSPGGAGGGVTPGGLGAHLAEMSGRAGGPMSWPGVPTGHQHPDPPVDGTHDPASGAATHYRHRGVLGSLRSRVAGEAEAVVAAHHPKWQWRAAGGVAVAVLLVMAFLMVKSCALTAPPLSVPPGLGGVSAPGDPLAVLPGPLREATCRPHAETDGVRSCVLEAGSPLLAGGVTTGGRALSFQVHSAQPALLAQAIDQWRAASSEVVADGEVFAAISASSAVWFADTNSGLRLDTGAFAGPAAARTFLVRSGLLPD</sequence>
<evidence type="ECO:0000256" key="1">
    <source>
        <dbReference type="SAM" id="MobiDB-lite"/>
    </source>
</evidence>
<protein>
    <submittedName>
        <fullName evidence="3">Uncharacterized protein</fullName>
    </submittedName>
</protein>
<keyword evidence="4" id="KW-1185">Reference proteome</keyword>
<evidence type="ECO:0000313" key="3">
    <source>
        <dbReference type="EMBL" id="NKY34761.1"/>
    </source>
</evidence>
<keyword evidence="2" id="KW-0472">Membrane</keyword>
<dbReference type="EMBL" id="JAAXOO010000004">
    <property type="protein sequence ID" value="NKY34761.1"/>
    <property type="molecule type" value="Genomic_DNA"/>
</dbReference>
<feature type="compositionally biased region" description="Basic and acidic residues" evidence="1">
    <location>
        <begin position="73"/>
        <end position="83"/>
    </location>
</feature>